<protein>
    <submittedName>
        <fullName evidence="1">Uncharacterized protein</fullName>
    </submittedName>
</protein>
<dbReference type="AlphaFoldDB" id="A0A239HGV8"/>
<accession>A0A239HGV8</accession>
<keyword evidence="2" id="KW-1185">Reference proteome</keyword>
<sequence length="151" mass="17291">MTEPLTPDLGALPWKPKRGFSMVREFNRWDIPTSGIVRSRWTRHYYLFQCLDGASGQYSVWAYLALTRSEARRLLSLQGDELRAAQHELMLTRTLAVVVAEEDAGIIHRVRGRLAQSEPEPRLERDVSLRVQREIQDEASAVHAMPVFAMS</sequence>
<dbReference type="Proteomes" id="UP000198280">
    <property type="component" value="Unassembled WGS sequence"/>
</dbReference>
<gene>
    <name evidence="1" type="ORF">SAMN05216252_108322</name>
</gene>
<evidence type="ECO:0000313" key="1">
    <source>
        <dbReference type="EMBL" id="SNS79494.1"/>
    </source>
</evidence>
<reference evidence="1 2" key="1">
    <citation type="submission" date="2017-06" db="EMBL/GenBank/DDBJ databases">
        <authorList>
            <person name="Kim H.J."/>
            <person name="Triplett B.A."/>
        </authorList>
    </citation>
    <scope>NUCLEOTIDE SEQUENCE [LARGE SCALE GENOMIC DNA]</scope>
    <source>
        <strain evidence="1 2">CGMCC 4.1858</strain>
    </source>
</reference>
<name>A0A239HGV8_9ACTN</name>
<dbReference type="OrthoDB" id="3535650at2"/>
<dbReference type="RefSeq" id="WP_089225150.1">
    <property type="nucleotide sequence ID" value="NZ_FZOF01000008.1"/>
</dbReference>
<organism evidence="1 2">
    <name type="scientific">Actinacidiphila glaucinigra</name>
    <dbReference type="NCBI Taxonomy" id="235986"/>
    <lineage>
        <taxon>Bacteria</taxon>
        <taxon>Bacillati</taxon>
        <taxon>Actinomycetota</taxon>
        <taxon>Actinomycetes</taxon>
        <taxon>Kitasatosporales</taxon>
        <taxon>Streptomycetaceae</taxon>
        <taxon>Actinacidiphila</taxon>
    </lineage>
</organism>
<proteinExistence type="predicted"/>
<dbReference type="EMBL" id="FZOF01000008">
    <property type="protein sequence ID" value="SNS79494.1"/>
    <property type="molecule type" value="Genomic_DNA"/>
</dbReference>
<evidence type="ECO:0000313" key="2">
    <source>
        <dbReference type="Proteomes" id="UP000198280"/>
    </source>
</evidence>